<protein>
    <submittedName>
        <fullName evidence="1">Uncharacterized protein</fullName>
    </submittedName>
</protein>
<name>A0ABQ9XSS2_9EUKA</name>
<sequence length="217" mass="24857">MTLSESDMNHAIRFVVYATMHIGYHVKDSRVLFEHLFPNCCLSIELASTLLKLLSLPCDALKRAFIAFYDALHHHSSPSFIVSEGTTGFMSVERQTPYSDMAFQSIMYFLFRRPSEITPFPTNEGTFDIQVGSIRGSHPCHLPIRSLWTLFTPTQPHHTNFVITAFREFSKIVHSTCRNAVWIDWLTSFFKVVQPATLPFTILERNTDELPRSLGLL</sequence>
<dbReference type="EMBL" id="JARBJD010000086">
    <property type="protein sequence ID" value="KAK2953845.1"/>
    <property type="molecule type" value="Genomic_DNA"/>
</dbReference>
<proteinExistence type="predicted"/>
<evidence type="ECO:0000313" key="2">
    <source>
        <dbReference type="Proteomes" id="UP001281761"/>
    </source>
</evidence>
<reference evidence="1 2" key="1">
    <citation type="journal article" date="2022" name="bioRxiv">
        <title>Genomics of Preaxostyla Flagellates Illuminates Evolutionary Transitions and the Path Towards Mitochondrial Loss.</title>
        <authorList>
            <person name="Novak L.V.F."/>
            <person name="Treitli S.C."/>
            <person name="Pyrih J."/>
            <person name="Halakuc P."/>
            <person name="Pipaliya S.V."/>
            <person name="Vacek V."/>
            <person name="Brzon O."/>
            <person name="Soukal P."/>
            <person name="Eme L."/>
            <person name="Dacks J.B."/>
            <person name="Karnkowska A."/>
            <person name="Elias M."/>
            <person name="Hampl V."/>
        </authorList>
    </citation>
    <scope>NUCLEOTIDE SEQUENCE [LARGE SCALE GENOMIC DNA]</scope>
    <source>
        <strain evidence="1">NAU3</strain>
        <tissue evidence="1">Gut</tissue>
    </source>
</reference>
<gene>
    <name evidence="1" type="ORF">BLNAU_11248</name>
</gene>
<evidence type="ECO:0000313" key="1">
    <source>
        <dbReference type="EMBL" id="KAK2953845.1"/>
    </source>
</evidence>
<accession>A0ABQ9XSS2</accession>
<comment type="caution">
    <text evidence="1">The sequence shown here is derived from an EMBL/GenBank/DDBJ whole genome shotgun (WGS) entry which is preliminary data.</text>
</comment>
<keyword evidence="2" id="KW-1185">Reference proteome</keyword>
<organism evidence="1 2">
    <name type="scientific">Blattamonas nauphoetae</name>
    <dbReference type="NCBI Taxonomy" id="2049346"/>
    <lineage>
        <taxon>Eukaryota</taxon>
        <taxon>Metamonada</taxon>
        <taxon>Preaxostyla</taxon>
        <taxon>Oxymonadida</taxon>
        <taxon>Blattamonas</taxon>
    </lineage>
</organism>
<dbReference type="Proteomes" id="UP001281761">
    <property type="component" value="Unassembled WGS sequence"/>
</dbReference>